<dbReference type="HOGENOM" id="CLU_182199_0_0_12"/>
<dbReference type="SUPFAM" id="SSF143120">
    <property type="entry name" value="YefM-like"/>
    <property type="match status" value="1"/>
</dbReference>
<dbReference type="OrthoDB" id="4419580at2"/>
<proteinExistence type="inferred from homology"/>
<dbReference type="EMBL" id="CP002868">
    <property type="protein sequence ID" value="AEJ18269.1"/>
    <property type="molecule type" value="Genomic_DNA"/>
</dbReference>
<dbReference type="InterPro" id="IPR036165">
    <property type="entry name" value="YefM-like_sf"/>
</dbReference>
<sequence>MIAVGVRELKNQLSQYLQYVKRGEKVLITEHNRVIAEISLPVKEVSNTDVEMELEKLTAVGKLIKAKRNNSIQLKTETPTGIDWISIYKENRES</sequence>
<dbReference type="STRING" id="744872.Spica_0099"/>
<evidence type="ECO:0000313" key="3">
    <source>
        <dbReference type="Proteomes" id="UP000000503"/>
    </source>
</evidence>
<evidence type="ECO:0000256" key="1">
    <source>
        <dbReference type="ARBA" id="ARBA00009981"/>
    </source>
</evidence>
<comment type="similarity">
    <text evidence="1">Belongs to the phD/YefM antitoxin family.</text>
</comment>
<dbReference type="Proteomes" id="UP000000503">
    <property type="component" value="Chromosome"/>
</dbReference>
<accession>F8EYB0</accession>
<gene>
    <name evidence="2" type="ordered locus">Spica_0099</name>
</gene>
<name>F8EYB0_GRAC1</name>
<dbReference type="KEGG" id="scd:Spica_0099"/>
<dbReference type="PANTHER" id="PTHR35377">
    <property type="entry name" value="ANTITOXIN VAPB49-RELATED-RELATED"/>
    <property type="match status" value="1"/>
</dbReference>
<protein>
    <submittedName>
        <fullName evidence="2">Antitoxin of toxin-antitoxin stability system</fullName>
    </submittedName>
</protein>
<organism evidence="2 3">
    <name type="scientific">Gracilinema caldarium (strain ATCC 51460 / DSM 7334 / H1)</name>
    <name type="common">Treponema caldarium</name>
    <dbReference type="NCBI Taxonomy" id="744872"/>
    <lineage>
        <taxon>Bacteria</taxon>
        <taxon>Pseudomonadati</taxon>
        <taxon>Spirochaetota</taxon>
        <taxon>Spirochaetia</taxon>
        <taxon>Spirochaetales</taxon>
        <taxon>Breznakiellaceae</taxon>
        <taxon>Gracilinema</taxon>
    </lineage>
</organism>
<evidence type="ECO:0000313" key="2">
    <source>
        <dbReference type="EMBL" id="AEJ18269.1"/>
    </source>
</evidence>
<dbReference type="Gene3D" id="3.40.1620.10">
    <property type="entry name" value="YefM-like domain"/>
    <property type="match status" value="1"/>
</dbReference>
<dbReference type="InterPro" id="IPR051416">
    <property type="entry name" value="phD-YefM_TA_antitoxins"/>
</dbReference>
<dbReference type="eggNOG" id="COG4118">
    <property type="taxonomic scope" value="Bacteria"/>
</dbReference>
<reference evidence="3" key="1">
    <citation type="journal article" date="2013" name="Stand. Genomic Sci.">
        <title>Genome sequence of the thermophilic fresh-water bacterium Spirochaeta caldaria type strain (H1(T)), reclassification of Spirochaeta caldaria, Spirochaeta stenostrepta, and Spirochaeta zuelzerae in the genus Treponema as Treponema caldaria comb. nov., Treponema stenostrepta comb. nov., and Treponema zuelzerae comb. nov., and emendation of the genus Treponema.</title>
        <authorList>
            <person name="Abt B."/>
            <person name="Goker M."/>
            <person name="Scheuner C."/>
            <person name="Han C."/>
            <person name="Lu M."/>
            <person name="Misra M."/>
            <person name="Lapidus A."/>
            <person name="Nolan M."/>
            <person name="Lucas S."/>
            <person name="Hammon N."/>
            <person name="Deshpande S."/>
            <person name="Cheng J.F."/>
            <person name="Tapia R."/>
            <person name="Goodwin L.A."/>
            <person name="Pitluck S."/>
            <person name="Liolios K."/>
            <person name="Pagani I."/>
            <person name="Ivanova N."/>
            <person name="Mavromatis K."/>
            <person name="Mikhailova N."/>
            <person name="Huntemann M."/>
            <person name="Pati A."/>
            <person name="Chen A."/>
            <person name="Palaniappan K."/>
            <person name="Land M."/>
            <person name="Hauser L."/>
            <person name="Jeffries C.D."/>
            <person name="Rohde M."/>
            <person name="Spring S."/>
            <person name="Gronow S."/>
            <person name="Detter J.C."/>
            <person name="Bristow J."/>
            <person name="Eisen J.A."/>
            <person name="Markowitz V."/>
            <person name="Hugenholtz P."/>
            <person name="Kyrpides N.C."/>
            <person name="Woyke T."/>
            <person name="Klenk H.P."/>
        </authorList>
    </citation>
    <scope>NUCLEOTIDE SEQUENCE</scope>
    <source>
        <strain evidence="3">ATCC 51460 / DSM 7334 / H1</strain>
    </source>
</reference>
<keyword evidence="3" id="KW-1185">Reference proteome</keyword>
<dbReference type="PANTHER" id="PTHR35377:SF8">
    <property type="entry name" value="ANTITOXIN VAPB22"/>
    <property type="match status" value="1"/>
</dbReference>
<dbReference type="RefSeq" id="WP_013967582.1">
    <property type="nucleotide sequence ID" value="NC_015732.1"/>
</dbReference>
<dbReference type="NCBIfam" id="TIGR01552">
    <property type="entry name" value="phd_fam"/>
    <property type="match status" value="1"/>
</dbReference>
<dbReference type="AlphaFoldDB" id="F8EYB0"/>